<dbReference type="EMBL" id="ML121596">
    <property type="protein sequence ID" value="RPB19168.1"/>
    <property type="molecule type" value="Genomic_DNA"/>
</dbReference>
<keyword evidence="4" id="KW-0479">Metal-binding</keyword>
<dbReference type="GO" id="GO:0008081">
    <property type="term" value="F:phosphoric diester hydrolase activity"/>
    <property type="evidence" value="ECO:0007669"/>
    <property type="project" value="TreeGrafter"/>
</dbReference>
<sequence>EDLSDEEEAAGVLSDGEKPKKKRKPRRSKAPMLPFAPRTPSLAYHLGAHVSMAKGVQNAIHNTLLIGGNSLALFLKSQRKWASPELTSTSITEFKDLAVQNRYNRKLILPHGSYLINLAQKEPEKHKQAYDAFLDDLKRCEKLDIGLYNFHPGHTGPLQTRVEAMERIAESLNRAHGETSNVITLLENMAGHGSPPIIGSTLEDLRDIIASVKDKSRVGVCIDTCHAFAAGYDLRTHDTFSKFWKEFDMVVGAKYLKAMHLNDSKAPLGGRKDLHQHIGQGYLGLEAFRLMMNSEKMKGIPLILETPMVGEGKSWAEEIKLLESLIGIKEDEEWVLEKSKELQELGRAEMERVGDLVRRREEKVKRQGELKVKREQKMKGEETEEVKIKVKNKPKAK</sequence>
<dbReference type="GO" id="GO:0005634">
    <property type="term" value="C:nucleus"/>
    <property type="evidence" value="ECO:0007669"/>
    <property type="project" value="TreeGrafter"/>
</dbReference>
<keyword evidence="6" id="KW-0378">Hydrolase</keyword>
<evidence type="ECO:0000256" key="6">
    <source>
        <dbReference type="ARBA" id="ARBA00022801"/>
    </source>
</evidence>
<feature type="non-terminal residue" evidence="11">
    <location>
        <position position="397"/>
    </location>
</feature>
<feature type="domain" description="Xylose isomerase-like TIM barrel" evidence="10">
    <location>
        <begin position="67"/>
        <end position="324"/>
    </location>
</feature>
<dbReference type="SMART" id="SM00518">
    <property type="entry name" value="AP2Ec"/>
    <property type="match status" value="1"/>
</dbReference>
<dbReference type="PROSITE" id="PS51432">
    <property type="entry name" value="AP_NUCLEASE_F2_4"/>
    <property type="match status" value="1"/>
</dbReference>
<dbReference type="HAMAP" id="MF_00152">
    <property type="entry name" value="Nfo"/>
    <property type="match status" value="1"/>
</dbReference>
<comment type="cofactor">
    <cofactor evidence="1">
        <name>Zn(2+)</name>
        <dbReference type="ChEBI" id="CHEBI:29105"/>
    </cofactor>
</comment>
<feature type="compositionally biased region" description="Basic and acidic residues" evidence="9">
    <location>
        <begin position="367"/>
        <end position="388"/>
    </location>
</feature>
<keyword evidence="7" id="KW-0862">Zinc</keyword>
<reference evidence="11 12" key="1">
    <citation type="journal article" date="2018" name="Nat. Ecol. Evol.">
        <title>Pezizomycetes genomes reveal the molecular basis of ectomycorrhizal truffle lifestyle.</title>
        <authorList>
            <person name="Murat C."/>
            <person name="Payen T."/>
            <person name="Noel B."/>
            <person name="Kuo A."/>
            <person name="Morin E."/>
            <person name="Chen J."/>
            <person name="Kohler A."/>
            <person name="Krizsan K."/>
            <person name="Balestrini R."/>
            <person name="Da Silva C."/>
            <person name="Montanini B."/>
            <person name="Hainaut M."/>
            <person name="Levati E."/>
            <person name="Barry K.W."/>
            <person name="Belfiori B."/>
            <person name="Cichocki N."/>
            <person name="Clum A."/>
            <person name="Dockter R.B."/>
            <person name="Fauchery L."/>
            <person name="Guy J."/>
            <person name="Iotti M."/>
            <person name="Le Tacon F."/>
            <person name="Lindquist E.A."/>
            <person name="Lipzen A."/>
            <person name="Malagnac F."/>
            <person name="Mello A."/>
            <person name="Molinier V."/>
            <person name="Miyauchi S."/>
            <person name="Poulain J."/>
            <person name="Riccioni C."/>
            <person name="Rubini A."/>
            <person name="Sitrit Y."/>
            <person name="Splivallo R."/>
            <person name="Traeger S."/>
            <person name="Wang M."/>
            <person name="Zifcakova L."/>
            <person name="Wipf D."/>
            <person name="Zambonelli A."/>
            <person name="Paolocci F."/>
            <person name="Nowrousian M."/>
            <person name="Ottonello S."/>
            <person name="Baldrian P."/>
            <person name="Spatafora J.W."/>
            <person name="Henrissat B."/>
            <person name="Nagy L.G."/>
            <person name="Aury J.M."/>
            <person name="Wincker P."/>
            <person name="Grigoriev I.V."/>
            <person name="Bonfante P."/>
            <person name="Martin F.M."/>
        </authorList>
    </citation>
    <scope>NUCLEOTIDE SEQUENCE [LARGE SCALE GENOMIC DNA]</scope>
    <source>
        <strain evidence="11 12">ATCC MYA-4762</strain>
    </source>
</reference>
<dbReference type="FunCoup" id="A0A3N4LBQ9">
    <property type="interactions" value="46"/>
</dbReference>
<dbReference type="GO" id="GO:0003677">
    <property type="term" value="F:DNA binding"/>
    <property type="evidence" value="ECO:0007669"/>
    <property type="project" value="InterPro"/>
</dbReference>
<accession>A0A3N4LBQ9</accession>
<dbReference type="Pfam" id="PF01261">
    <property type="entry name" value="AP_endonuc_2"/>
    <property type="match status" value="1"/>
</dbReference>
<dbReference type="InterPro" id="IPR036237">
    <property type="entry name" value="Xyl_isomerase-like_sf"/>
</dbReference>
<dbReference type="STRING" id="1051890.A0A3N4LBQ9"/>
<gene>
    <name evidence="11" type="ORF">L211DRAFT_771364</name>
</gene>
<keyword evidence="5" id="KW-0227">DNA damage</keyword>
<dbReference type="Proteomes" id="UP000267821">
    <property type="component" value="Unassembled WGS sequence"/>
</dbReference>
<dbReference type="PANTHER" id="PTHR21445">
    <property type="entry name" value="ENDONUCLEASE IV ENDODEOXYRIBONUCLEASE IV"/>
    <property type="match status" value="1"/>
</dbReference>
<evidence type="ECO:0000256" key="4">
    <source>
        <dbReference type="ARBA" id="ARBA00022723"/>
    </source>
</evidence>
<evidence type="ECO:0000313" key="12">
    <source>
        <dbReference type="Proteomes" id="UP000267821"/>
    </source>
</evidence>
<dbReference type="InterPro" id="IPR018246">
    <property type="entry name" value="AP_endonuc_F2_Zn_BS"/>
</dbReference>
<dbReference type="Gene3D" id="3.20.20.150">
    <property type="entry name" value="Divalent-metal-dependent TIM barrel enzymes"/>
    <property type="match status" value="1"/>
</dbReference>
<dbReference type="PROSITE" id="PS00729">
    <property type="entry name" value="AP_NUCLEASE_F2_1"/>
    <property type="match status" value="1"/>
</dbReference>
<evidence type="ECO:0000256" key="7">
    <source>
        <dbReference type="ARBA" id="ARBA00022833"/>
    </source>
</evidence>
<dbReference type="NCBIfam" id="TIGR00587">
    <property type="entry name" value="nfo"/>
    <property type="match status" value="1"/>
</dbReference>
<evidence type="ECO:0000256" key="9">
    <source>
        <dbReference type="SAM" id="MobiDB-lite"/>
    </source>
</evidence>
<dbReference type="AlphaFoldDB" id="A0A3N4LBQ9"/>
<dbReference type="PROSITE" id="PS00731">
    <property type="entry name" value="AP_NUCLEASE_F2_3"/>
    <property type="match status" value="1"/>
</dbReference>
<dbReference type="FunFam" id="3.20.20.150:FF:000001">
    <property type="entry name" value="Probable endonuclease 4"/>
    <property type="match status" value="1"/>
</dbReference>
<feature type="region of interest" description="Disordered" evidence="9">
    <location>
        <begin position="1"/>
        <end position="34"/>
    </location>
</feature>
<feature type="region of interest" description="Disordered" evidence="9">
    <location>
        <begin position="367"/>
        <end position="397"/>
    </location>
</feature>
<feature type="compositionally biased region" description="Basic residues" evidence="9">
    <location>
        <begin position="19"/>
        <end position="29"/>
    </location>
</feature>
<keyword evidence="11" id="KW-0255">Endonuclease</keyword>
<dbReference type="InterPro" id="IPR013022">
    <property type="entry name" value="Xyl_isomerase-like_TIM-brl"/>
</dbReference>
<dbReference type="SUPFAM" id="SSF51658">
    <property type="entry name" value="Xylose isomerase-like"/>
    <property type="match status" value="1"/>
</dbReference>
<dbReference type="GO" id="GO:0008270">
    <property type="term" value="F:zinc ion binding"/>
    <property type="evidence" value="ECO:0007669"/>
    <property type="project" value="InterPro"/>
</dbReference>
<dbReference type="GO" id="GO:0005739">
    <property type="term" value="C:mitochondrion"/>
    <property type="evidence" value="ECO:0007669"/>
    <property type="project" value="TreeGrafter"/>
</dbReference>
<proteinExistence type="inferred from homology"/>
<dbReference type="GO" id="GO:0003906">
    <property type="term" value="F:DNA-(apurinic or apyrimidinic site) endonuclease activity"/>
    <property type="evidence" value="ECO:0007669"/>
    <property type="project" value="TreeGrafter"/>
</dbReference>
<evidence type="ECO:0000256" key="1">
    <source>
        <dbReference type="ARBA" id="ARBA00001947"/>
    </source>
</evidence>
<dbReference type="GO" id="GO:0006284">
    <property type="term" value="P:base-excision repair"/>
    <property type="evidence" value="ECO:0007669"/>
    <property type="project" value="TreeGrafter"/>
</dbReference>
<dbReference type="InterPro" id="IPR001719">
    <property type="entry name" value="AP_endonuc_2"/>
</dbReference>
<evidence type="ECO:0000259" key="10">
    <source>
        <dbReference type="Pfam" id="PF01261"/>
    </source>
</evidence>
<dbReference type="InParanoid" id="A0A3N4LBQ9"/>
<feature type="non-terminal residue" evidence="11">
    <location>
        <position position="1"/>
    </location>
</feature>
<dbReference type="CDD" id="cd00019">
    <property type="entry name" value="AP2Ec"/>
    <property type="match status" value="1"/>
</dbReference>
<evidence type="ECO:0000256" key="5">
    <source>
        <dbReference type="ARBA" id="ARBA00022763"/>
    </source>
</evidence>
<evidence type="ECO:0000256" key="3">
    <source>
        <dbReference type="ARBA" id="ARBA00021759"/>
    </source>
</evidence>
<dbReference type="PANTHER" id="PTHR21445:SF0">
    <property type="entry name" value="APURINIC-APYRIMIDINIC ENDONUCLEASE"/>
    <property type="match status" value="1"/>
</dbReference>
<organism evidence="11 12">
    <name type="scientific">Terfezia boudieri ATCC MYA-4762</name>
    <dbReference type="NCBI Taxonomy" id="1051890"/>
    <lineage>
        <taxon>Eukaryota</taxon>
        <taxon>Fungi</taxon>
        <taxon>Dikarya</taxon>
        <taxon>Ascomycota</taxon>
        <taxon>Pezizomycotina</taxon>
        <taxon>Pezizomycetes</taxon>
        <taxon>Pezizales</taxon>
        <taxon>Pezizaceae</taxon>
        <taxon>Terfezia</taxon>
    </lineage>
</organism>
<keyword evidence="8" id="KW-0234">DNA repair</keyword>
<evidence type="ECO:0000256" key="8">
    <source>
        <dbReference type="ARBA" id="ARBA00023204"/>
    </source>
</evidence>
<keyword evidence="12" id="KW-1185">Reference proteome</keyword>
<keyword evidence="11" id="KW-0540">Nuclease</keyword>
<evidence type="ECO:0000256" key="2">
    <source>
        <dbReference type="ARBA" id="ARBA00005340"/>
    </source>
</evidence>
<dbReference type="NCBIfam" id="NF002199">
    <property type="entry name" value="PRK01060.1-4"/>
    <property type="match status" value="1"/>
</dbReference>
<protein>
    <recommendedName>
        <fullName evidence="3">Apurinic-apyrimidinic endonuclease 1</fullName>
    </recommendedName>
</protein>
<evidence type="ECO:0000313" key="11">
    <source>
        <dbReference type="EMBL" id="RPB19168.1"/>
    </source>
</evidence>
<comment type="similarity">
    <text evidence="2">Belongs to the AP endonuclease 2 family.</text>
</comment>
<dbReference type="OrthoDB" id="7663182at2759"/>
<name>A0A3N4LBQ9_9PEZI</name>
<dbReference type="PROSITE" id="PS00730">
    <property type="entry name" value="AP_NUCLEASE_F2_2"/>
    <property type="match status" value="1"/>
</dbReference>